<dbReference type="PANTHER" id="PTHR23508:SF10">
    <property type="entry name" value="CARBOXYLIC ACID TRANSPORTER PROTEIN HOMOLOG"/>
    <property type="match status" value="1"/>
</dbReference>
<evidence type="ECO:0000313" key="8">
    <source>
        <dbReference type="Proteomes" id="UP000414136"/>
    </source>
</evidence>
<dbReference type="PROSITE" id="PS00216">
    <property type="entry name" value="SUGAR_TRANSPORT_1"/>
    <property type="match status" value="1"/>
</dbReference>
<dbReference type="Proteomes" id="UP000414136">
    <property type="component" value="Unassembled WGS sequence"/>
</dbReference>
<comment type="subcellular location">
    <subcellularLocation>
        <location evidence="1">Membrane</location>
        <topology evidence="1">Multi-pass membrane protein</topology>
    </subcellularLocation>
</comment>
<keyword evidence="8" id="KW-1185">Reference proteome</keyword>
<dbReference type="NCBIfam" id="NF008586">
    <property type="entry name" value="PRK11551.1"/>
    <property type="match status" value="1"/>
</dbReference>
<dbReference type="AlphaFoldDB" id="A0A5E5AJH2"/>
<keyword evidence="2 5" id="KW-0812">Transmembrane</keyword>
<gene>
    <name evidence="7" type="ORF">PCA31118_04291</name>
</gene>
<feature type="transmembrane region" description="Helical" evidence="5">
    <location>
        <begin position="396"/>
        <end position="419"/>
    </location>
</feature>
<feature type="transmembrane region" description="Helical" evidence="5">
    <location>
        <begin position="328"/>
        <end position="347"/>
    </location>
</feature>
<dbReference type="Gene3D" id="1.20.1250.20">
    <property type="entry name" value="MFS general substrate transporter like domains"/>
    <property type="match status" value="1"/>
</dbReference>
<dbReference type="GO" id="GO:0005886">
    <property type="term" value="C:plasma membrane"/>
    <property type="evidence" value="ECO:0007669"/>
    <property type="project" value="TreeGrafter"/>
</dbReference>
<evidence type="ECO:0000313" key="7">
    <source>
        <dbReference type="EMBL" id="VVE72725.1"/>
    </source>
</evidence>
<dbReference type="Pfam" id="PF07690">
    <property type="entry name" value="MFS_1"/>
    <property type="match status" value="1"/>
</dbReference>
<evidence type="ECO:0000256" key="3">
    <source>
        <dbReference type="ARBA" id="ARBA00022989"/>
    </source>
</evidence>
<accession>A0A5E5AJH2</accession>
<keyword evidence="4 5" id="KW-0472">Membrane</keyword>
<dbReference type="PROSITE" id="PS50850">
    <property type="entry name" value="MFS"/>
    <property type="match status" value="1"/>
</dbReference>
<dbReference type="InterPro" id="IPR036259">
    <property type="entry name" value="MFS_trans_sf"/>
</dbReference>
<dbReference type="InterPro" id="IPR020846">
    <property type="entry name" value="MFS_dom"/>
</dbReference>
<reference evidence="7 8" key="1">
    <citation type="submission" date="2019-08" db="EMBL/GenBank/DDBJ databases">
        <authorList>
            <person name="Peeters C."/>
        </authorList>
    </citation>
    <scope>NUCLEOTIDE SEQUENCE [LARGE SCALE GENOMIC DNA]</scope>
    <source>
        <strain evidence="7 8">LMG 31118</strain>
    </source>
</reference>
<feature type="transmembrane region" description="Helical" evidence="5">
    <location>
        <begin position="84"/>
        <end position="103"/>
    </location>
</feature>
<dbReference type="InterPro" id="IPR011701">
    <property type="entry name" value="MFS"/>
</dbReference>
<keyword evidence="3 5" id="KW-1133">Transmembrane helix</keyword>
<dbReference type="CDD" id="cd17365">
    <property type="entry name" value="MFS_PcaK_like"/>
    <property type="match status" value="1"/>
</dbReference>
<feature type="transmembrane region" description="Helical" evidence="5">
    <location>
        <begin position="302"/>
        <end position="322"/>
    </location>
</feature>
<feature type="transmembrane region" description="Helical" evidence="5">
    <location>
        <begin position="55"/>
        <end position="72"/>
    </location>
</feature>
<evidence type="ECO:0000256" key="5">
    <source>
        <dbReference type="SAM" id="Phobius"/>
    </source>
</evidence>
<dbReference type="OrthoDB" id="7066727at2"/>
<dbReference type="EMBL" id="CABPSQ010000010">
    <property type="protein sequence ID" value="VVE72725.1"/>
    <property type="molecule type" value="Genomic_DNA"/>
</dbReference>
<feature type="transmembrane region" description="Helical" evidence="5">
    <location>
        <begin position="269"/>
        <end position="290"/>
    </location>
</feature>
<feature type="domain" description="Major facilitator superfamily (MFS) profile" evidence="6">
    <location>
        <begin position="18"/>
        <end position="423"/>
    </location>
</feature>
<feature type="transmembrane region" description="Helical" evidence="5">
    <location>
        <begin position="359"/>
        <end position="384"/>
    </location>
</feature>
<evidence type="ECO:0000256" key="4">
    <source>
        <dbReference type="ARBA" id="ARBA00023136"/>
    </source>
</evidence>
<sequence>MNASTPQEANRARGSFATIGLCLAIALLEGLDLQSAGVAAPRIAKEFGLSVAQMGWAFSAGAIGLLPGAALGGRLADRWGRKRVLMMSVALFGIFSLATAHVWNFESLLTARFLTGLGLGAAMPNLIALCAEAAPHGQRNTAVGAMYCGMPFGAALAAVIGIVSPSEEGWRHVFYVGGFGPLLMVPLLGLCLRESAQFVASRVARSATAGASAQLTAQATPSVMHALWKEGRTRTTIALWISYLGTLIVLYFLMNWLPSMVVANGLSRAQAGVAIMMFNIGGGIGAIGIANVMDRFSPRLTVIGMYIGIALSLAGLSSAIGALTMATGAFFCGLFLVGGQSVLYSMAGQAYPTEVRGTGVGAAVAIGRLGSILGPLIAGQLFALGQSASMLVSSSIPLIVIAALAALTVVGTFAPRLVAGMAQSGR</sequence>
<dbReference type="InterPro" id="IPR005829">
    <property type="entry name" value="Sugar_transporter_CS"/>
</dbReference>
<dbReference type="GO" id="GO:0046943">
    <property type="term" value="F:carboxylic acid transmembrane transporter activity"/>
    <property type="evidence" value="ECO:0007669"/>
    <property type="project" value="TreeGrafter"/>
</dbReference>
<feature type="transmembrane region" description="Helical" evidence="5">
    <location>
        <begin position="143"/>
        <end position="166"/>
    </location>
</feature>
<protein>
    <submittedName>
        <fullName evidence="7">3-(3-hydroxy-phenyl)propionate transporter MhpT</fullName>
    </submittedName>
</protein>
<dbReference type="PANTHER" id="PTHR23508">
    <property type="entry name" value="CARBOXYLIC ACID TRANSPORTER PROTEIN HOMOLOG"/>
    <property type="match status" value="1"/>
</dbReference>
<evidence type="ECO:0000256" key="1">
    <source>
        <dbReference type="ARBA" id="ARBA00004141"/>
    </source>
</evidence>
<feature type="transmembrane region" description="Helical" evidence="5">
    <location>
        <begin position="109"/>
        <end position="131"/>
    </location>
</feature>
<proteinExistence type="predicted"/>
<name>A0A5E5AJH2_9BURK</name>
<feature type="transmembrane region" description="Helical" evidence="5">
    <location>
        <begin position="172"/>
        <end position="192"/>
    </location>
</feature>
<dbReference type="RefSeq" id="WP_150627007.1">
    <property type="nucleotide sequence ID" value="NZ_CABPSQ010000010.1"/>
</dbReference>
<dbReference type="SUPFAM" id="SSF103473">
    <property type="entry name" value="MFS general substrate transporter"/>
    <property type="match status" value="1"/>
</dbReference>
<dbReference type="PROSITE" id="PS00217">
    <property type="entry name" value="SUGAR_TRANSPORT_2"/>
    <property type="match status" value="1"/>
</dbReference>
<organism evidence="7 8">
    <name type="scientific">Pandoraea captiosa</name>
    <dbReference type="NCBI Taxonomy" id="2508302"/>
    <lineage>
        <taxon>Bacteria</taxon>
        <taxon>Pseudomonadati</taxon>
        <taxon>Pseudomonadota</taxon>
        <taxon>Betaproteobacteria</taxon>
        <taxon>Burkholderiales</taxon>
        <taxon>Burkholderiaceae</taxon>
        <taxon>Pandoraea</taxon>
    </lineage>
</organism>
<evidence type="ECO:0000259" key="6">
    <source>
        <dbReference type="PROSITE" id="PS50850"/>
    </source>
</evidence>
<evidence type="ECO:0000256" key="2">
    <source>
        <dbReference type="ARBA" id="ARBA00022692"/>
    </source>
</evidence>
<feature type="transmembrane region" description="Helical" evidence="5">
    <location>
        <begin position="237"/>
        <end position="257"/>
    </location>
</feature>